<dbReference type="RefSeq" id="XP_066830160.1">
    <property type="nucleotide sequence ID" value="XM_066973309.1"/>
</dbReference>
<dbReference type="Pfam" id="PF04179">
    <property type="entry name" value="Init_tRNA_PT"/>
    <property type="match status" value="1"/>
</dbReference>
<dbReference type="InterPro" id="IPR007306">
    <property type="entry name" value="Rit1"/>
</dbReference>
<evidence type="ECO:0000259" key="1">
    <source>
        <dbReference type="Pfam" id="PF04179"/>
    </source>
</evidence>
<dbReference type="InterPro" id="IPR033421">
    <property type="entry name" value="Rit1_DUSP-like"/>
</dbReference>
<evidence type="ECO:0008006" key="5">
    <source>
        <dbReference type="Google" id="ProtNLM"/>
    </source>
</evidence>
<evidence type="ECO:0000313" key="4">
    <source>
        <dbReference type="Proteomes" id="UP001497383"/>
    </source>
</evidence>
<name>A0ABP0ZLG5_9ASCO</name>
<dbReference type="Proteomes" id="UP001497383">
    <property type="component" value="Chromosome 4"/>
</dbReference>
<evidence type="ECO:0000313" key="3">
    <source>
        <dbReference type="EMBL" id="CAK9438998.1"/>
    </source>
</evidence>
<reference evidence="3 4" key="1">
    <citation type="submission" date="2024-03" db="EMBL/GenBank/DDBJ databases">
        <authorList>
            <person name="Brejova B."/>
        </authorList>
    </citation>
    <scope>NUCLEOTIDE SEQUENCE [LARGE SCALE GENOMIC DNA]</scope>
    <source>
        <strain evidence="3 4">CBS 14171</strain>
    </source>
</reference>
<keyword evidence="4" id="KW-1185">Reference proteome</keyword>
<dbReference type="EMBL" id="OZ022408">
    <property type="protein sequence ID" value="CAK9438998.1"/>
    <property type="molecule type" value="Genomic_DNA"/>
</dbReference>
<proteinExistence type="predicted"/>
<evidence type="ECO:0000259" key="2">
    <source>
        <dbReference type="Pfam" id="PF17184"/>
    </source>
</evidence>
<dbReference type="InterPro" id="IPR033449">
    <property type="entry name" value="Rit1_N"/>
</dbReference>
<dbReference type="PIRSF" id="PIRSF007747">
    <property type="entry name" value="Ribosyl_Ptfrase"/>
    <property type="match status" value="1"/>
</dbReference>
<gene>
    <name evidence="3" type="ORF">LODBEIA_P32220</name>
</gene>
<dbReference type="Pfam" id="PF17184">
    <property type="entry name" value="Rit1_C"/>
    <property type="match status" value="1"/>
</dbReference>
<sequence length="475" mass="53665">MTDPVFNKQNDINALNKELKKSSLSLHNRLQSILHDAKFVTRVRDSFPHPYPLIANERCGLWYVPTQDRSGTCYFKSTDGHTNVWSFSYRRLNLHLLSLVRAHGAVIVVDSTRRGKRMPDAMLKTIPIWCAVLTSVLYRESPSSDHWLRTPEMVPQSERHAILQLIPGFIRELQGMNLVDREKYKLDKPLCPRWIYPGCPAQEVGDDECYYIYCVSASRKVSVHKSMTVRGDGDDDGGAPSVSFEYVQGSADDHELWIPETLPHFGADEFWDVADEIVDGSTGFLPAWYNDDELKKKLAQLLLQPRPSTSSFELHDVGATNLKFGKIINDVKCRDLPADTTVVVFHDRFKILRDDDDDEETSARKVLAYAVPSNKRGSNMLRSIIPEVMSKIDLSAPLVVLCETGQDICMGIVLAVLYVAFDLDWNRVDAPPAASKALVKQHLSKLSESHKVNPSRSTLQSVNSFLFSSNMFIHI</sequence>
<feature type="domain" description="Rit1 N-terminal" evidence="2">
    <location>
        <begin position="19"/>
        <end position="281"/>
    </location>
</feature>
<dbReference type="PANTHER" id="PTHR31811:SF0">
    <property type="entry name" value="TRNA A64-2'-O-RIBOSYLPHOSPHATE TRANSFERASE"/>
    <property type="match status" value="1"/>
</dbReference>
<dbReference type="PANTHER" id="PTHR31811">
    <property type="entry name" value="TRNA A64-2'-O-RIBOSYLPHOSPHATE TRANSFERASE"/>
    <property type="match status" value="1"/>
</dbReference>
<accession>A0ABP0ZLG5</accession>
<dbReference type="GeneID" id="92208418"/>
<organism evidence="3 4">
    <name type="scientific">Lodderomyces beijingensis</name>
    <dbReference type="NCBI Taxonomy" id="1775926"/>
    <lineage>
        <taxon>Eukaryota</taxon>
        <taxon>Fungi</taxon>
        <taxon>Dikarya</taxon>
        <taxon>Ascomycota</taxon>
        <taxon>Saccharomycotina</taxon>
        <taxon>Pichiomycetes</taxon>
        <taxon>Debaryomycetaceae</taxon>
        <taxon>Candida/Lodderomyces clade</taxon>
        <taxon>Lodderomyces</taxon>
    </lineage>
</organism>
<feature type="domain" description="Rit1 DUSP-like" evidence="1">
    <location>
        <begin position="366"/>
        <end position="466"/>
    </location>
</feature>
<protein>
    <recommendedName>
        <fullName evidence="5">Initiator tRNA phosphoribosyl transferase</fullName>
    </recommendedName>
</protein>